<gene>
    <name evidence="1" type="ORF">Cni_G12156</name>
</gene>
<keyword evidence="2" id="KW-1185">Reference proteome</keyword>
<protein>
    <submittedName>
        <fullName evidence="1">Uncharacterized protein</fullName>
    </submittedName>
</protein>
<proteinExistence type="predicted"/>
<evidence type="ECO:0000313" key="1">
    <source>
        <dbReference type="EMBL" id="WOL03436.1"/>
    </source>
</evidence>
<evidence type="ECO:0000313" key="2">
    <source>
        <dbReference type="Proteomes" id="UP001327560"/>
    </source>
</evidence>
<name>A0AAQ3QBI9_9LILI</name>
<sequence length="152" mass="16643">MAAAIAYAYAELTVANSTTPLCLVWMGDLIDTEKSSGGEDLYLRLSDINLDSEPYLYRSGEDLASWKWTASGKFSTNSLYHLPNFKGVSDPKAAFIWQGVGEFITSSETLVSGGGSLALGFFNSRLQMPAIWYLRQRPSGDSSMGCQQMETN</sequence>
<organism evidence="1 2">
    <name type="scientific">Canna indica</name>
    <name type="common">Indian-shot</name>
    <dbReference type="NCBI Taxonomy" id="4628"/>
    <lineage>
        <taxon>Eukaryota</taxon>
        <taxon>Viridiplantae</taxon>
        <taxon>Streptophyta</taxon>
        <taxon>Embryophyta</taxon>
        <taxon>Tracheophyta</taxon>
        <taxon>Spermatophyta</taxon>
        <taxon>Magnoliopsida</taxon>
        <taxon>Liliopsida</taxon>
        <taxon>Zingiberales</taxon>
        <taxon>Cannaceae</taxon>
        <taxon>Canna</taxon>
    </lineage>
</organism>
<reference evidence="1 2" key="1">
    <citation type="submission" date="2023-10" db="EMBL/GenBank/DDBJ databases">
        <title>Chromosome-scale genome assembly provides insights into flower coloration mechanisms of Canna indica.</title>
        <authorList>
            <person name="Li C."/>
        </authorList>
    </citation>
    <scope>NUCLEOTIDE SEQUENCE [LARGE SCALE GENOMIC DNA]</scope>
    <source>
        <tissue evidence="1">Flower</tissue>
    </source>
</reference>
<dbReference type="Proteomes" id="UP001327560">
    <property type="component" value="Chromosome 4"/>
</dbReference>
<dbReference type="EMBL" id="CP136893">
    <property type="protein sequence ID" value="WOL03436.1"/>
    <property type="molecule type" value="Genomic_DNA"/>
</dbReference>
<dbReference type="AlphaFoldDB" id="A0AAQ3QBI9"/>
<accession>A0AAQ3QBI9</accession>